<organism evidence="8 9">
    <name type="scientific">Kytococcus schroeteri</name>
    <dbReference type="NCBI Taxonomy" id="138300"/>
    <lineage>
        <taxon>Bacteria</taxon>
        <taxon>Bacillati</taxon>
        <taxon>Actinomycetota</taxon>
        <taxon>Actinomycetes</taxon>
        <taxon>Micrococcales</taxon>
        <taxon>Kytococcaceae</taxon>
        <taxon>Kytococcus</taxon>
    </lineage>
</organism>
<reference evidence="8 9" key="1">
    <citation type="submission" date="2017-12" db="EMBL/GenBank/DDBJ databases">
        <title>Phylogenetic diversity of female urinary microbiome.</title>
        <authorList>
            <person name="Thomas-White K."/>
            <person name="Wolfe A.J."/>
        </authorList>
    </citation>
    <scope>NUCLEOTIDE SEQUENCE [LARGE SCALE GENOMIC DNA]</scope>
    <source>
        <strain evidence="8 9">UMB1298</strain>
    </source>
</reference>
<evidence type="ECO:0000256" key="2">
    <source>
        <dbReference type="ARBA" id="ARBA00023015"/>
    </source>
</evidence>
<feature type="domain" description="HTH luxR-type" evidence="6">
    <location>
        <begin position="160"/>
        <end position="225"/>
    </location>
</feature>
<dbReference type="PANTHER" id="PTHR43214">
    <property type="entry name" value="TWO-COMPONENT RESPONSE REGULATOR"/>
    <property type="match status" value="1"/>
</dbReference>
<keyword evidence="3 8" id="KW-0238">DNA-binding</keyword>
<evidence type="ECO:0000313" key="8">
    <source>
        <dbReference type="EMBL" id="PKZ41178.1"/>
    </source>
</evidence>
<evidence type="ECO:0000256" key="5">
    <source>
        <dbReference type="PROSITE-ProRule" id="PRU00169"/>
    </source>
</evidence>
<evidence type="ECO:0000256" key="4">
    <source>
        <dbReference type="ARBA" id="ARBA00023163"/>
    </source>
</evidence>
<dbReference type="InterPro" id="IPR039420">
    <property type="entry name" value="WalR-like"/>
</dbReference>
<dbReference type="InterPro" id="IPR058245">
    <property type="entry name" value="NreC/VraR/RcsB-like_REC"/>
</dbReference>
<dbReference type="Pfam" id="PF00196">
    <property type="entry name" value="GerE"/>
    <property type="match status" value="1"/>
</dbReference>
<dbReference type="CDD" id="cd17535">
    <property type="entry name" value="REC_NarL-like"/>
    <property type="match status" value="1"/>
</dbReference>
<dbReference type="SUPFAM" id="SSF52172">
    <property type="entry name" value="CheY-like"/>
    <property type="match status" value="1"/>
</dbReference>
<dbReference type="Gene3D" id="3.40.50.2300">
    <property type="match status" value="1"/>
</dbReference>
<dbReference type="GO" id="GO:0003677">
    <property type="term" value="F:DNA binding"/>
    <property type="evidence" value="ECO:0007669"/>
    <property type="project" value="UniProtKB-KW"/>
</dbReference>
<dbReference type="InterPro" id="IPR016032">
    <property type="entry name" value="Sig_transdc_resp-reg_C-effctor"/>
</dbReference>
<dbReference type="PROSITE" id="PS50110">
    <property type="entry name" value="RESPONSE_REGULATORY"/>
    <property type="match status" value="1"/>
</dbReference>
<dbReference type="InterPro" id="IPR001789">
    <property type="entry name" value="Sig_transdc_resp-reg_receiver"/>
</dbReference>
<dbReference type="InterPro" id="IPR011006">
    <property type="entry name" value="CheY-like_superfamily"/>
</dbReference>
<keyword evidence="2" id="KW-0805">Transcription regulation</keyword>
<dbReference type="PANTHER" id="PTHR43214:SF24">
    <property type="entry name" value="TRANSCRIPTIONAL REGULATORY PROTEIN NARL-RELATED"/>
    <property type="match status" value="1"/>
</dbReference>
<feature type="modified residue" description="4-aspartylphosphate" evidence="5">
    <location>
        <position position="70"/>
    </location>
</feature>
<dbReference type="CDD" id="cd06170">
    <property type="entry name" value="LuxR_C_like"/>
    <property type="match status" value="1"/>
</dbReference>
<dbReference type="PROSITE" id="PS50043">
    <property type="entry name" value="HTH_LUXR_2"/>
    <property type="match status" value="1"/>
</dbReference>
<keyword evidence="1 5" id="KW-0597">Phosphoprotein</keyword>
<evidence type="ECO:0000313" key="9">
    <source>
        <dbReference type="Proteomes" id="UP000234206"/>
    </source>
</evidence>
<keyword evidence="4" id="KW-0804">Transcription</keyword>
<dbReference type="InterPro" id="IPR000792">
    <property type="entry name" value="Tscrpt_reg_LuxR_C"/>
</dbReference>
<gene>
    <name evidence="8" type="ORF">CYJ76_08980</name>
</gene>
<dbReference type="PRINTS" id="PR00038">
    <property type="entry name" value="HTHLUXR"/>
</dbReference>
<evidence type="ECO:0000256" key="1">
    <source>
        <dbReference type="ARBA" id="ARBA00022553"/>
    </source>
</evidence>
<dbReference type="GO" id="GO:0006355">
    <property type="term" value="P:regulation of DNA-templated transcription"/>
    <property type="evidence" value="ECO:0007669"/>
    <property type="project" value="InterPro"/>
</dbReference>
<evidence type="ECO:0000256" key="3">
    <source>
        <dbReference type="ARBA" id="ARBA00023125"/>
    </source>
</evidence>
<dbReference type="SUPFAM" id="SSF46894">
    <property type="entry name" value="C-terminal effector domain of the bipartite response regulators"/>
    <property type="match status" value="1"/>
</dbReference>
<evidence type="ECO:0000259" key="7">
    <source>
        <dbReference type="PROSITE" id="PS50110"/>
    </source>
</evidence>
<dbReference type="SMART" id="SM00421">
    <property type="entry name" value="HTH_LUXR"/>
    <property type="match status" value="1"/>
</dbReference>
<comment type="caution">
    <text evidence="8">The sequence shown here is derived from an EMBL/GenBank/DDBJ whole genome shotgun (WGS) entry which is preliminary data.</text>
</comment>
<dbReference type="Pfam" id="PF00072">
    <property type="entry name" value="Response_reg"/>
    <property type="match status" value="1"/>
</dbReference>
<evidence type="ECO:0000259" key="6">
    <source>
        <dbReference type="PROSITE" id="PS50043"/>
    </source>
</evidence>
<dbReference type="Proteomes" id="UP000234206">
    <property type="component" value="Unassembled WGS sequence"/>
</dbReference>
<dbReference type="OrthoDB" id="9808843at2"/>
<keyword evidence="9" id="KW-1185">Reference proteome</keyword>
<accession>A0A2I1P975</accession>
<dbReference type="EMBL" id="PKIZ01000017">
    <property type="protein sequence ID" value="PKZ41178.1"/>
    <property type="molecule type" value="Genomic_DNA"/>
</dbReference>
<protein>
    <submittedName>
        <fullName evidence="8">DNA-binding response regulator</fullName>
    </submittedName>
</protein>
<dbReference type="AlphaFoldDB" id="A0A2I1P975"/>
<sequence length="228" mass="22904">MSAQATPRPTTRVVLVDDHPVVRAGMSAVLAAGGDIEVVAEAGSHAEAMTVLTGSGGPLAGAVPDLVVVDLHLGSGPDGAALIRDLRAAGVATPMLVLTAHDSGDDVLRAVEAGAAGYLLKDAPPATLRDGVHRAAAGETVLAPAAAAHLVAGRRTPAPEPAAAATLTARELEVLRGVARGLTNRQVARELGIGEATVKTHLVHAFTALGAVNRTDAVLRAQELGLLD</sequence>
<feature type="domain" description="Response regulatory" evidence="7">
    <location>
        <begin position="12"/>
        <end position="136"/>
    </location>
</feature>
<dbReference type="SMART" id="SM00448">
    <property type="entry name" value="REC"/>
    <property type="match status" value="1"/>
</dbReference>
<name>A0A2I1P975_9MICO</name>
<proteinExistence type="predicted"/>
<dbReference type="RefSeq" id="WP_101849895.1">
    <property type="nucleotide sequence ID" value="NZ_JBHLVH010000003.1"/>
</dbReference>
<dbReference type="GO" id="GO:0000160">
    <property type="term" value="P:phosphorelay signal transduction system"/>
    <property type="evidence" value="ECO:0007669"/>
    <property type="project" value="InterPro"/>
</dbReference>